<comment type="catalytic activity">
    <reaction evidence="3">
        <text>a purine D-ribonucleoside + phosphate = a purine nucleobase + alpha-D-ribose 1-phosphate</text>
        <dbReference type="Rhea" id="RHEA:19805"/>
        <dbReference type="ChEBI" id="CHEBI:26386"/>
        <dbReference type="ChEBI" id="CHEBI:43474"/>
        <dbReference type="ChEBI" id="CHEBI:57720"/>
        <dbReference type="ChEBI" id="CHEBI:142355"/>
        <dbReference type="EC" id="2.4.2.1"/>
    </reaction>
</comment>
<evidence type="ECO:0000313" key="4">
    <source>
        <dbReference type="EMBL" id="RZH26514.1"/>
    </source>
</evidence>
<dbReference type="InterPro" id="IPR014710">
    <property type="entry name" value="RmlC-like_jellyroll"/>
</dbReference>
<dbReference type="Gene3D" id="2.60.120.10">
    <property type="entry name" value="Jelly Rolls"/>
    <property type="match status" value="1"/>
</dbReference>
<comment type="catalytic activity">
    <reaction evidence="3">
        <text>xanthosine + phosphate = alpha-D-ribose 1-phosphate + xanthine</text>
        <dbReference type="Rhea" id="RHEA:27638"/>
        <dbReference type="ChEBI" id="CHEBI:17712"/>
        <dbReference type="ChEBI" id="CHEBI:18107"/>
        <dbReference type="ChEBI" id="CHEBI:43474"/>
        <dbReference type="ChEBI" id="CHEBI:57720"/>
        <dbReference type="EC" id="2.4.2.1"/>
    </reaction>
</comment>
<comment type="catalytic activity">
    <reaction evidence="3">
        <text>uridine + phosphate = alpha-D-ribose 1-phosphate + uracil</text>
        <dbReference type="Rhea" id="RHEA:24388"/>
        <dbReference type="ChEBI" id="CHEBI:16704"/>
        <dbReference type="ChEBI" id="CHEBI:17568"/>
        <dbReference type="ChEBI" id="CHEBI:43474"/>
        <dbReference type="ChEBI" id="CHEBI:57720"/>
        <dbReference type="EC" id="2.4.2.2"/>
    </reaction>
</comment>
<comment type="catalytic activity">
    <reaction evidence="3">
        <text>inosine + phosphate = alpha-D-ribose 1-phosphate + hypoxanthine</text>
        <dbReference type="Rhea" id="RHEA:27646"/>
        <dbReference type="ChEBI" id="CHEBI:17368"/>
        <dbReference type="ChEBI" id="CHEBI:17596"/>
        <dbReference type="ChEBI" id="CHEBI:43474"/>
        <dbReference type="ChEBI" id="CHEBI:57720"/>
        <dbReference type="EC" id="2.4.2.1"/>
    </reaction>
</comment>
<name>A0AAE8KF39_ACIPI</name>
<dbReference type="InterPro" id="IPR011051">
    <property type="entry name" value="RmlC_Cupin_sf"/>
</dbReference>
<dbReference type="Pfam" id="PF06865">
    <property type="entry name" value="Ppnp"/>
    <property type="match status" value="1"/>
</dbReference>
<proteinExistence type="inferred from homology"/>
<dbReference type="GO" id="GO:0016154">
    <property type="term" value="F:pyrimidine-nucleoside phosphorylase activity"/>
    <property type="evidence" value="ECO:0007669"/>
    <property type="project" value="UniProtKB-UniRule"/>
</dbReference>
<comment type="catalytic activity">
    <reaction evidence="3">
        <text>guanosine + phosphate = alpha-D-ribose 1-phosphate + guanine</text>
        <dbReference type="Rhea" id="RHEA:13233"/>
        <dbReference type="ChEBI" id="CHEBI:16235"/>
        <dbReference type="ChEBI" id="CHEBI:16750"/>
        <dbReference type="ChEBI" id="CHEBI:43474"/>
        <dbReference type="ChEBI" id="CHEBI:57720"/>
        <dbReference type="EC" id="2.4.2.1"/>
    </reaction>
</comment>
<dbReference type="EMBL" id="SGTH01000007">
    <property type="protein sequence ID" value="RZH26514.1"/>
    <property type="molecule type" value="Genomic_DNA"/>
</dbReference>
<gene>
    <name evidence="3" type="primary">ppnP</name>
    <name evidence="4" type="ORF">EXD98_15105</name>
</gene>
<dbReference type="AlphaFoldDB" id="A0AAE8KF39"/>
<dbReference type="PANTHER" id="PTHR36540">
    <property type="entry name" value="PYRIMIDINE/PURINE NUCLEOSIDE PHOSPHORYLASE"/>
    <property type="match status" value="1"/>
</dbReference>
<dbReference type="RefSeq" id="WP_130173911.1">
    <property type="nucleotide sequence ID" value="NZ_SGTH01000007.1"/>
</dbReference>
<comment type="catalytic activity">
    <reaction evidence="3">
        <text>cytidine + phosphate = cytosine + alpha-D-ribose 1-phosphate</text>
        <dbReference type="Rhea" id="RHEA:52540"/>
        <dbReference type="ChEBI" id="CHEBI:16040"/>
        <dbReference type="ChEBI" id="CHEBI:17562"/>
        <dbReference type="ChEBI" id="CHEBI:43474"/>
        <dbReference type="ChEBI" id="CHEBI:57720"/>
        <dbReference type="EC" id="2.4.2.2"/>
    </reaction>
</comment>
<dbReference type="CDD" id="cd20296">
    <property type="entry name" value="cupin_PpnP-like"/>
    <property type="match status" value="1"/>
</dbReference>
<dbReference type="Proteomes" id="UP000294065">
    <property type="component" value="Unassembled WGS sequence"/>
</dbReference>
<dbReference type="SUPFAM" id="SSF51182">
    <property type="entry name" value="RmlC-like cupins"/>
    <property type="match status" value="1"/>
</dbReference>
<reference evidence="4 5" key="1">
    <citation type="submission" date="2019-02" db="EMBL/GenBank/DDBJ databases">
        <title>The Batch Genome Submission of Acinetobacter spp. strains.</title>
        <authorList>
            <person name="Qin J."/>
            <person name="Hu Y."/>
            <person name="Ye H."/>
            <person name="Wei L."/>
            <person name="Feng Y."/>
            <person name="Zong Z."/>
        </authorList>
    </citation>
    <scope>NUCLEOTIDE SEQUENCE [LARGE SCALE GENOMIC DNA]</scope>
    <source>
        <strain evidence="4 5">WCHAP100012</strain>
    </source>
</reference>
<evidence type="ECO:0000313" key="5">
    <source>
        <dbReference type="Proteomes" id="UP000294065"/>
    </source>
</evidence>
<dbReference type="EC" id="2.4.2.1" evidence="3"/>
<protein>
    <recommendedName>
        <fullName evidence="3">Pyrimidine/purine nucleoside phosphorylase</fullName>
        <ecNumber evidence="3">2.4.2.1</ecNumber>
        <ecNumber evidence="3">2.4.2.2</ecNumber>
    </recommendedName>
    <alternativeName>
        <fullName evidence="3">Adenosine phosphorylase</fullName>
    </alternativeName>
    <alternativeName>
        <fullName evidence="3">Cytidine phosphorylase</fullName>
    </alternativeName>
    <alternativeName>
        <fullName evidence="3">Guanosine phosphorylase</fullName>
    </alternativeName>
    <alternativeName>
        <fullName evidence="3">Inosine phosphorylase</fullName>
    </alternativeName>
    <alternativeName>
        <fullName evidence="3">Thymidine phosphorylase</fullName>
    </alternativeName>
    <alternativeName>
        <fullName evidence="3">Uridine phosphorylase</fullName>
    </alternativeName>
    <alternativeName>
        <fullName evidence="3">Xanthosine phosphorylase</fullName>
    </alternativeName>
</protein>
<organism evidence="4 5">
    <name type="scientific">Acinetobacter pittii</name>
    <name type="common">Acinetobacter genomosp. 3</name>
    <dbReference type="NCBI Taxonomy" id="48296"/>
    <lineage>
        <taxon>Bacteria</taxon>
        <taxon>Pseudomonadati</taxon>
        <taxon>Pseudomonadota</taxon>
        <taxon>Gammaproteobacteria</taxon>
        <taxon>Moraxellales</taxon>
        <taxon>Moraxellaceae</taxon>
        <taxon>Acinetobacter</taxon>
        <taxon>Acinetobacter calcoaceticus/baumannii complex</taxon>
    </lineage>
</organism>
<comment type="catalytic activity">
    <reaction evidence="3">
        <text>adenosine + phosphate = alpha-D-ribose 1-phosphate + adenine</text>
        <dbReference type="Rhea" id="RHEA:27642"/>
        <dbReference type="ChEBI" id="CHEBI:16335"/>
        <dbReference type="ChEBI" id="CHEBI:16708"/>
        <dbReference type="ChEBI" id="CHEBI:43474"/>
        <dbReference type="ChEBI" id="CHEBI:57720"/>
        <dbReference type="EC" id="2.4.2.1"/>
    </reaction>
</comment>
<dbReference type="HAMAP" id="MF_01537">
    <property type="entry name" value="Nucleos_phosphorylase_PpnP"/>
    <property type="match status" value="1"/>
</dbReference>
<evidence type="ECO:0000256" key="1">
    <source>
        <dbReference type="ARBA" id="ARBA00022676"/>
    </source>
</evidence>
<evidence type="ECO:0000256" key="3">
    <source>
        <dbReference type="HAMAP-Rule" id="MF_01537"/>
    </source>
</evidence>
<dbReference type="EC" id="2.4.2.2" evidence="3"/>
<keyword evidence="2 3" id="KW-0808">Transferase</keyword>
<dbReference type="GO" id="GO:0005829">
    <property type="term" value="C:cytosol"/>
    <property type="evidence" value="ECO:0007669"/>
    <property type="project" value="TreeGrafter"/>
</dbReference>
<comment type="similarity">
    <text evidence="3">Belongs to the nucleoside phosphorylase PpnP family.</text>
</comment>
<accession>A0AAE8KF39</accession>
<keyword evidence="1 3" id="KW-0328">Glycosyltransferase</keyword>
<sequence>MSDQFDSVSVTKKALVHFNGASISRVITLKDGSKKTIGVILPTEHALTFKTHSPERIEIISGKCKVQIGNQPDLLTYYSGDSFSIPANSQFQIMSNVTINYVCHFE</sequence>
<dbReference type="PANTHER" id="PTHR36540:SF1">
    <property type="entry name" value="PYRIMIDINE_PURINE NUCLEOSIDE PHOSPHORYLASE"/>
    <property type="match status" value="1"/>
</dbReference>
<comment type="caution">
    <text evidence="4">The sequence shown here is derived from an EMBL/GenBank/DDBJ whole genome shotgun (WGS) entry which is preliminary data.</text>
</comment>
<dbReference type="GO" id="GO:0004731">
    <property type="term" value="F:purine-nucleoside phosphorylase activity"/>
    <property type="evidence" value="ECO:0007669"/>
    <property type="project" value="UniProtKB-UniRule"/>
</dbReference>
<evidence type="ECO:0000256" key="2">
    <source>
        <dbReference type="ARBA" id="ARBA00022679"/>
    </source>
</evidence>
<comment type="catalytic activity">
    <reaction evidence="3">
        <text>thymidine + phosphate = 2-deoxy-alpha-D-ribose 1-phosphate + thymine</text>
        <dbReference type="Rhea" id="RHEA:16037"/>
        <dbReference type="ChEBI" id="CHEBI:17748"/>
        <dbReference type="ChEBI" id="CHEBI:17821"/>
        <dbReference type="ChEBI" id="CHEBI:43474"/>
        <dbReference type="ChEBI" id="CHEBI:57259"/>
        <dbReference type="EC" id="2.4.2.2"/>
    </reaction>
</comment>
<dbReference type="InterPro" id="IPR009664">
    <property type="entry name" value="Ppnp"/>
</dbReference>
<comment type="function">
    <text evidence="3">Catalyzes the phosphorolysis of diverse nucleosides, yielding D-ribose 1-phosphate and the respective free bases. Can use uridine, adenosine, guanosine, cytidine, thymidine, inosine and xanthosine as substrates. Also catalyzes the reverse reactions.</text>
</comment>